<dbReference type="InterPro" id="IPR000531">
    <property type="entry name" value="Beta-barrel_TonB"/>
</dbReference>
<feature type="region of interest" description="Disordered" evidence="10">
    <location>
        <begin position="242"/>
        <end position="274"/>
    </location>
</feature>
<dbReference type="PANTHER" id="PTHR47234">
    <property type="match status" value="1"/>
</dbReference>
<evidence type="ECO:0000256" key="7">
    <source>
        <dbReference type="ARBA" id="ARBA00023237"/>
    </source>
</evidence>
<protein>
    <submittedName>
        <fullName evidence="14">TonB-dependent receptor</fullName>
    </submittedName>
</protein>
<keyword evidence="14" id="KW-0675">Receptor</keyword>
<keyword evidence="11" id="KW-0732">Signal</keyword>
<dbReference type="Gene3D" id="2.40.170.20">
    <property type="entry name" value="TonB-dependent receptor, beta-barrel domain"/>
    <property type="match status" value="1"/>
</dbReference>
<feature type="domain" description="TonB-dependent receptor-like beta-barrel" evidence="12">
    <location>
        <begin position="445"/>
        <end position="987"/>
    </location>
</feature>
<evidence type="ECO:0000256" key="3">
    <source>
        <dbReference type="ARBA" id="ARBA00022452"/>
    </source>
</evidence>
<evidence type="ECO:0000259" key="12">
    <source>
        <dbReference type="Pfam" id="PF00593"/>
    </source>
</evidence>
<dbReference type="PANTHER" id="PTHR47234:SF2">
    <property type="entry name" value="TONB-DEPENDENT RECEPTOR"/>
    <property type="match status" value="1"/>
</dbReference>
<evidence type="ECO:0000256" key="5">
    <source>
        <dbReference type="ARBA" id="ARBA00023077"/>
    </source>
</evidence>
<keyword evidence="5 9" id="KW-0798">TonB box</keyword>
<evidence type="ECO:0000313" key="14">
    <source>
        <dbReference type="EMBL" id="EKT4094510.1"/>
    </source>
</evidence>
<dbReference type="InterPro" id="IPR012910">
    <property type="entry name" value="Plug_dom"/>
</dbReference>
<dbReference type="Proteomes" id="UP001218208">
    <property type="component" value="Unassembled WGS sequence"/>
</dbReference>
<keyword evidence="3 8" id="KW-1134">Transmembrane beta strand</keyword>
<evidence type="ECO:0000256" key="8">
    <source>
        <dbReference type="PROSITE-ProRule" id="PRU01360"/>
    </source>
</evidence>
<evidence type="ECO:0000313" key="15">
    <source>
        <dbReference type="Proteomes" id="UP001218208"/>
    </source>
</evidence>
<feature type="domain" description="TonB-dependent receptor plug" evidence="13">
    <location>
        <begin position="57"/>
        <end position="169"/>
    </location>
</feature>
<dbReference type="InterPro" id="IPR039426">
    <property type="entry name" value="TonB-dep_rcpt-like"/>
</dbReference>
<name>A0AAI9FWQ2_STEMA</name>
<feature type="compositionally biased region" description="Polar residues" evidence="10">
    <location>
        <begin position="253"/>
        <end position="274"/>
    </location>
</feature>
<keyword evidence="4 8" id="KW-0812">Transmembrane</keyword>
<dbReference type="InterPro" id="IPR036942">
    <property type="entry name" value="Beta-barrel_TonB_sf"/>
</dbReference>
<dbReference type="Gene3D" id="2.170.130.10">
    <property type="entry name" value="TonB-dependent receptor, plug domain"/>
    <property type="match status" value="1"/>
</dbReference>
<comment type="subcellular location">
    <subcellularLocation>
        <location evidence="1 8">Cell outer membrane</location>
        <topology evidence="1 8">Multi-pass membrane protein</topology>
    </subcellularLocation>
</comment>
<dbReference type="InterPro" id="IPR037066">
    <property type="entry name" value="Plug_dom_sf"/>
</dbReference>
<sequence>MSLYRSPSRHPLTAALVAGLLAAASMPAMAQEAGTNPVDLDKVTVTGSRIARTGFVTPSPVTAITAEEIRTTGASNIGDLMNKMPQLTPSYSLGNSTRFIGTAGLGLMDLRGMGPSRTLVLVNGRRHVGASPGSTSVDVNTIPVEWIERVEVITGGASAVYGADAVAGVVNFIMKKSFDGYEFRGQTGKADEGSFDRRFASFSAGKPFADGRGNAAIAMEYSTQGRFGRGDREIGRRYEVSVPNPNFDPTRPPSESNPQTVLSRPGGNHSTSYGGTMDLGQITISPTGTRTIAFNPATRYLFNNDGSFRRNRYDGTIVSASSCVDCDFTDLNAVADLQPSFDRFSFNTIVNFDLNDDHRFFFEGKYTKTESEFFGQPAFDTGLRLRRDNAYISNELGAILDARTVRVQNRDGTSTVRAVSRDPNVAESNLVMNRFNVDAGRRGEKIERQTSRVVFGLEGNLGESWTYETSANFGQTTIDRVNLNNRITERWHAGMDVARDASGKLVCRASLDPNAINPNTGQRYNQALIAGCVPFSVFGNGAIPADAAAWFNTSSLNQSKLKQQVFSASVANSSLFSLPAGDVGFAGGVEYRKEQSQENTDALSALGLTFLNAIPSRGGEYSVREVFAETTVPLLADLPLIRRLNLDLAGRWSDYSSVGDTKTWNVGLDWEVLSSLRVRGSYASAVRAPSIGELYNPQSQNFATINDPCNTLSTNSNRPATAKDPALRAANCAALGIPNNWVDTYTATRPGVSGGNPNLKAEEAKTLSFGFVWQPEFLPGFGMSMDYWRITLTDAIGAVTAQTLATRCVDSPGGVQNNSFCNSIKRAPVGGYTSPTGTPFPEYSIYNWTAISENLAKSRRVGVDLEMDYRFDLLGGFTTLRVVGTRLIQSREWAFQSFPDEFTEYVTYYTDPRWRGQFSASYKRGDWRASWDMTYVDGNLRVTPDSYNSNPGSQSPIRNPSYLYHNMQVGYKFPGSGIDVYLGVDNVFDKDPPVNYFGADAGAALYDSIGRYMYMGITYKF</sequence>
<dbReference type="Pfam" id="PF00593">
    <property type="entry name" value="TonB_dep_Rec_b-barrel"/>
    <property type="match status" value="1"/>
</dbReference>
<evidence type="ECO:0000256" key="2">
    <source>
        <dbReference type="ARBA" id="ARBA00022448"/>
    </source>
</evidence>
<keyword evidence="7 8" id="KW-0998">Cell outer membrane</keyword>
<keyword evidence="2 8" id="KW-0813">Transport</keyword>
<reference evidence="14" key="1">
    <citation type="submission" date="2022-07" db="EMBL/GenBank/DDBJ databases">
        <authorList>
            <consortium name="DAFM: The Division of Animal and Food Microbiology"/>
        </authorList>
    </citation>
    <scope>NUCLEOTIDE SEQUENCE</scope>
    <source>
        <strain evidence="14">19MO01SH01-2</strain>
    </source>
</reference>
<comment type="caution">
    <text evidence="14">The sequence shown here is derived from an EMBL/GenBank/DDBJ whole genome shotgun (WGS) entry which is preliminary data.</text>
</comment>
<gene>
    <name evidence="14" type="ORF">QEG23_004076</name>
</gene>
<feature type="signal peptide" evidence="11">
    <location>
        <begin position="1"/>
        <end position="30"/>
    </location>
</feature>
<evidence type="ECO:0000256" key="4">
    <source>
        <dbReference type="ARBA" id="ARBA00022692"/>
    </source>
</evidence>
<dbReference type="SUPFAM" id="SSF56935">
    <property type="entry name" value="Porins"/>
    <property type="match status" value="1"/>
</dbReference>
<evidence type="ECO:0000256" key="6">
    <source>
        <dbReference type="ARBA" id="ARBA00023136"/>
    </source>
</evidence>
<evidence type="ECO:0000256" key="11">
    <source>
        <dbReference type="SAM" id="SignalP"/>
    </source>
</evidence>
<evidence type="ECO:0000256" key="9">
    <source>
        <dbReference type="RuleBase" id="RU003357"/>
    </source>
</evidence>
<dbReference type="AlphaFoldDB" id="A0AAI9FWQ2"/>
<dbReference type="PROSITE" id="PS52016">
    <property type="entry name" value="TONB_DEPENDENT_REC_3"/>
    <property type="match status" value="1"/>
</dbReference>
<accession>A0AAI9FWQ2</accession>
<dbReference type="GO" id="GO:0009279">
    <property type="term" value="C:cell outer membrane"/>
    <property type="evidence" value="ECO:0007669"/>
    <property type="project" value="UniProtKB-SubCell"/>
</dbReference>
<comment type="similarity">
    <text evidence="8 9">Belongs to the TonB-dependent receptor family.</text>
</comment>
<organism evidence="14 15">
    <name type="scientific">Stenotrophomonas maltophilia</name>
    <name type="common">Pseudomonas maltophilia</name>
    <name type="synonym">Xanthomonas maltophilia</name>
    <dbReference type="NCBI Taxonomy" id="40324"/>
    <lineage>
        <taxon>Bacteria</taxon>
        <taxon>Pseudomonadati</taxon>
        <taxon>Pseudomonadota</taxon>
        <taxon>Gammaproteobacteria</taxon>
        <taxon>Lysobacterales</taxon>
        <taxon>Lysobacteraceae</taxon>
        <taxon>Stenotrophomonas</taxon>
        <taxon>Stenotrophomonas maltophilia group</taxon>
    </lineage>
</organism>
<dbReference type="Pfam" id="PF07715">
    <property type="entry name" value="Plug"/>
    <property type="match status" value="1"/>
</dbReference>
<feature type="chain" id="PRO_5042570952" evidence="11">
    <location>
        <begin position="31"/>
        <end position="1021"/>
    </location>
</feature>
<evidence type="ECO:0000256" key="1">
    <source>
        <dbReference type="ARBA" id="ARBA00004571"/>
    </source>
</evidence>
<evidence type="ECO:0000256" key="10">
    <source>
        <dbReference type="SAM" id="MobiDB-lite"/>
    </source>
</evidence>
<evidence type="ECO:0000259" key="13">
    <source>
        <dbReference type="Pfam" id="PF07715"/>
    </source>
</evidence>
<keyword evidence="6 8" id="KW-0472">Membrane</keyword>
<dbReference type="EMBL" id="ABLOJW010000030">
    <property type="protein sequence ID" value="EKT4094510.1"/>
    <property type="molecule type" value="Genomic_DNA"/>
</dbReference>
<proteinExistence type="inferred from homology"/>